<dbReference type="GO" id="GO:0016780">
    <property type="term" value="F:phosphotransferase activity, for other substituted phosphate groups"/>
    <property type="evidence" value="ECO:0007669"/>
    <property type="project" value="TreeGrafter"/>
</dbReference>
<dbReference type="AlphaFoldDB" id="A0A7J4XDG3"/>
<feature type="transmembrane region" description="Helical" evidence="2">
    <location>
        <begin position="7"/>
        <end position="26"/>
    </location>
</feature>
<accession>A0A7J4XDG3</accession>
<evidence type="ECO:0000259" key="3">
    <source>
        <dbReference type="Pfam" id="PF02397"/>
    </source>
</evidence>
<dbReference type="Proteomes" id="UP000422221">
    <property type="component" value="Unassembled WGS sequence"/>
</dbReference>
<keyword evidence="2" id="KW-0812">Transmembrane</keyword>
<protein>
    <submittedName>
        <fullName evidence="4">Sugar transferase</fullName>
    </submittedName>
</protein>
<dbReference type="PANTHER" id="PTHR30576:SF0">
    <property type="entry name" value="UNDECAPRENYL-PHOSPHATE N-ACETYLGALACTOSAMINYL 1-PHOSPHATE TRANSFERASE-RELATED"/>
    <property type="match status" value="1"/>
</dbReference>
<evidence type="ECO:0000313" key="4">
    <source>
        <dbReference type="EMBL" id="KAA3758384.1"/>
    </source>
</evidence>
<proteinExistence type="inferred from homology"/>
<evidence type="ECO:0000256" key="1">
    <source>
        <dbReference type="ARBA" id="ARBA00006464"/>
    </source>
</evidence>
<dbReference type="InterPro" id="IPR003362">
    <property type="entry name" value="Bact_transf"/>
</dbReference>
<keyword evidence="2" id="KW-0472">Membrane</keyword>
<evidence type="ECO:0000313" key="5">
    <source>
        <dbReference type="Proteomes" id="UP000422221"/>
    </source>
</evidence>
<keyword evidence="4" id="KW-0808">Transferase</keyword>
<feature type="domain" description="Bacterial sugar transferase" evidence="3">
    <location>
        <begin position="2"/>
        <end position="183"/>
    </location>
</feature>
<keyword evidence="2" id="KW-1133">Transmembrane helix</keyword>
<gene>
    <name evidence="4" type="ORF">F3F73_20790</name>
</gene>
<dbReference type="PANTHER" id="PTHR30576">
    <property type="entry name" value="COLANIC BIOSYNTHESIS UDP-GLUCOSE LIPID CARRIER TRANSFERASE"/>
    <property type="match status" value="1"/>
</dbReference>
<dbReference type="RefSeq" id="WP_005933629.1">
    <property type="nucleotide sequence ID" value="NZ_CABKSE010000003.1"/>
</dbReference>
<organism evidence="4 5">
    <name type="scientific">Bacteroides salyersiae</name>
    <dbReference type="NCBI Taxonomy" id="291644"/>
    <lineage>
        <taxon>Bacteria</taxon>
        <taxon>Pseudomonadati</taxon>
        <taxon>Bacteroidota</taxon>
        <taxon>Bacteroidia</taxon>
        <taxon>Bacteroidales</taxon>
        <taxon>Bacteroidaceae</taxon>
        <taxon>Bacteroides</taxon>
    </lineage>
</organism>
<evidence type="ECO:0000256" key="2">
    <source>
        <dbReference type="SAM" id="Phobius"/>
    </source>
</evidence>
<reference evidence="4 5" key="1">
    <citation type="journal article" date="2019" name="Nat. Med.">
        <title>A library of human gut bacterial isolates paired with longitudinal multiomics data enables mechanistic microbiome research.</title>
        <authorList>
            <person name="Poyet M."/>
            <person name="Groussin M."/>
            <person name="Gibbons S.M."/>
            <person name="Avila-Pacheco J."/>
            <person name="Jiang X."/>
            <person name="Kearney S.M."/>
            <person name="Perrotta A.R."/>
            <person name="Berdy B."/>
            <person name="Zhao S."/>
            <person name="Lieberman T.D."/>
            <person name="Swanson P.K."/>
            <person name="Smith M."/>
            <person name="Roesemann S."/>
            <person name="Alexander J.E."/>
            <person name="Rich S.A."/>
            <person name="Livny J."/>
            <person name="Vlamakis H."/>
            <person name="Clish C."/>
            <person name="Bullock K."/>
            <person name="Deik A."/>
            <person name="Scott J."/>
            <person name="Pierce K.A."/>
            <person name="Xavier R.J."/>
            <person name="Alm E.J."/>
        </authorList>
    </citation>
    <scope>NUCLEOTIDE SEQUENCE [LARGE SCALE GENOMIC DNA]</scope>
    <source>
        <strain evidence="4 5">BIOML-A10</strain>
    </source>
</reference>
<name>A0A7J4XDG3_9BACE</name>
<dbReference type="Pfam" id="PF02397">
    <property type="entry name" value="Bac_transf"/>
    <property type="match status" value="1"/>
</dbReference>
<dbReference type="EMBL" id="VWMK01000027">
    <property type="protein sequence ID" value="KAA3758384.1"/>
    <property type="molecule type" value="Genomic_DNA"/>
</dbReference>
<sequence length="189" mass="22023">MKQLMDYIVAALVLLLCWPLLLYIAIRIRMQGTGSVFYQQERLGKGGIPFRMVKFRTMVADAEDGTPLLAVSDDCRVTPFGRTLRKHHLDELPQFWNVLKGDMSIVGPRPERAYFVQQILKKEPRYKQVFRLKPGITSLGMVKFGYANTTEKMVERARYDLYYLEHYSFWLDIKILLATVREVWIGKGI</sequence>
<comment type="similarity">
    <text evidence="1">Belongs to the bacterial sugar transferase family.</text>
</comment>
<comment type="caution">
    <text evidence="4">The sequence shown here is derived from an EMBL/GenBank/DDBJ whole genome shotgun (WGS) entry which is preliminary data.</text>
</comment>